<protein>
    <submittedName>
        <fullName evidence="2">Uncharacterized protein</fullName>
    </submittedName>
</protein>
<evidence type="ECO:0000313" key="3">
    <source>
        <dbReference type="Proteomes" id="UP000494170"/>
    </source>
</evidence>
<evidence type="ECO:0000313" key="2">
    <source>
        <dbReference type="EMBL" id="VWB23021.1"/>
    </source>
</evidence>
<organism evidence="2 3">
    <name type="scientific">Burkholderia lata (strain ATCC 17760 / DSM 23089 / LMG 22485 / NCIMB 9086 / R18194 / 383)</name>
    <dbReference type="NCBI Taxonomy" id="482957"/>
    <lineage>
        <taxon>Bacteria</taxon>
        <taxon>Pseudomonadati</taxon>
        <taxon>Pseudomonadota</taxon>
        <taxon>Betaproteobacteria</taxon>
        <taxon>Burkholderiales</taxon>
        <taxon>Burkholderiaceae</taxon>
        <taxon>Burkholderia</taxon>
        <taxon>Burkholderia cepacia complex</taxon>
    </lineage>
</organism>
<evidence type="ECO:0000256" key="1">
    <source>
        <dbReference type="SAM" id="MobiDB-lite"/>
    </source>
</evidence>
<reference evidence="2 3" key="1">
    <citation type="submission" date="2019-09" db="EMBL/GenBank/DDBJ databases">
        <authorList>
            <person name="Depoorter E."/>
        </authorList>
    </citation>
    <scope>NUCLEOTIDE SEQUENCE [LARGE SCALE GENOMIC DNA]</scope>
    <source>
        <strain evidence="2">LMG 6863</strain>
    </source>
</reference>
<feature type="region of interest" description="Disordered" evidence="1">
    <location>
        <begin position="1"/>
        <end position="21"/>
    </location>
</feature>
<dbReference type="EMBL" id="CABVPY010000004">
    <property type="protein sequence ID" value="VWB23021.1"/>
    <property type="molecule type" value="Genomic_DNA"/>
</dbReference>
<name>A0A6P2HXV1_BURL3</name>
<dbReference type="AlphaFoldDB" id="A0A6P2HXV1"/>
<dbReference type="Proteomes" id="UP000494170">
    <property type="component" value="Unassembled WGS sequence"/>
</dbReference>
<accession>A0A6P2HXV1</accession>
<sequence>MVAPVGDAHARPPLDAATAPAISDTAIKREWEQAGSLSTVA</sequence>
<gene>
    <name evidence="2" type="ORF">BLA6863_00925</name>
</gene>
<proteinExistence type="predicted"/>